<feature type="region of interest" description="Disordered" evidence="1">
    <location>
        <begin position="611"/>
        <end position="634"/>
    </location>
</feature>
<feature type="region of interest" description="Disordered" evidence="1">
    <location>
        <begin position="122"/>
        <end position="221"/>
    </location>
</feature>
<feature type="compositionally biased region" description="Basic and acidic residues" evidence="1">
    <location>
        <begin position="206"/>
        <end position="217"/>
    </location>
</feature>
<dbReference type="Proteomes" id="UP001281761">
    <property type="component" value="Unassembled WGS sequence"/>
</dbReference>
<feature type="compositionally biased region" description="Basic and acidic residues" evidence="1">
    <location>
        <begin position="822"/>
        <end position="836"/>
    </location>
</feature>
<feature type="region of interest" description="Disordered" evidence="1">
    <location>
        <begin position="235"/>
        <end position="398"/>
    </location>
</feature>
<evidence type="ECO:0000256" key="1">
    <source>
        <dbReference type="SAM" id="MobiDB-lite"/>
    </source>
</evidence>
<reference evidence="2 3" key="1">
    <citation type="journal article" date="2022" name="bioRxiv">
        <title>Genomics of Preaxostyla Flagellates Illuminates Evolutionary Transitions and the Path Towards Mitochondrial Loss.</title>
        <authorList>
            <person name="Novak L.V.F."/>
            <person name="Treitli S.C."/>
            <person name="Pyrih J."/>
            <person name="Halakuc P."/>
            <person name="Pipaliya S.V."/>
            <person name="Vacek V."/>
            <person name="Brzon O."/>
            <person name="Soukal P."/>
            <person name="Eme L."/>
            <person name="Dacks J.B."/>
            <person name="Karnkowska A."/>
            <person name="Elias M."/>
            <person name="Hampl V."/>
        </authorList>
    </citation>
    <scope>NUCLEOTIDE SEQUENCE [LARGE SCALE GENOMIC DNA]</scope>
    <source>
        <strain evidence="2">NAU3</strain>
        <tissue evidence="2">Gut</tissue>
    </source>
</reference>
<feature type="compositionally biased region" description="Pro residues" evidence="1">
    <location>
        <begin position="387"/>
        <end position="397"/>
    </location>
</feature>
<protein>
    <submittedName>
        <fullName evidence="2">Uncharacterized protein</fullName>
    </submittedName>
</protein>
<feature type="compositionally biased region" description="Polar residues" evidence="1">
    <location>
        <begin position="122"/>
        <end position="134"/>
    </location>
</feature>
<feature type="compositionally biased region" description="Basic and acidic residues" evidence="1">
    <location>
        <begin position="686"/>
        <end position="702"/>
    </location>
</feature>
<proteinExistence type="predicted"/>
<accession>A0ABQ9XK31</accession>
<feature type="compositionally biased region" description="Acidic residues" evidence="1">
    <location>
        <begin position="274"/>
        <end position="286"/>
    </location>
</feature>
<feature type="compositionally biased region" description="Basic residues" evidence="1">
    <location>
        <begin position="371"/>
        <end position="381"/>
    </location>
</feature>
<feature type="compositionally biased region" description="Basic residues" evidence="1">
    <location>
        <begin position="747"/>
        <end position="758"/>
    </location>
</feature>
<feature type="compositionally biased region" description="Polar residues" evidence="1">
    <location>
        <begin position="337"/>
        <end position="359"/>
    </location>
</feature>
<feature type="region of interest" description="Disordered" evidence="1">
    <location>
        <begin position="804"/>
        <end position="861"/>
    </location>
</feature>
<feature type="region of interest" description="Disordered" evidence="1">
    <location>
        <begin position="648"/>
        <end position="788"/>
    </location>
</feature>
<feature type="compositionally biased region" description="Basic and acidic residues" evidence="1">
    <location>
        <begin position="648"/>
        <end position="659"/>
    </location>
</feature>
<name>A0ABQ9XK31_9EUKA</name>
<gene>
    <name evidence="2" type="ORF">BLNAU_13364</name>
</gene>
<feature type="compositionally biased region" description="Polar residues" evidence="1">
    <location>
        <begin position="760"/>
        <end position="786"/>
    </location>
</feature>
<feature type="region of interest" description="Disordered" evidence="1">
    <location>
        <begin position="423"/>
        <end position="448"/>
    </location>
</feature>
<dbReference type="EMBL" id="JARBJD010000114">
    <property type="protein sequence ID" value="KAK2951752.1"/>
    <property type="molecule type" value="Genomic_DNA"/>
</dbReference>
<keyword evidence="3" id="KW-1185">Reference proteome</keyword>
<organism evidence="2 3">
    <name type="scientific">Blattamonas nauphoetae</name>
    <dbReference type="NCBI Taxonomy" id="2049346"/>
    <lineage>
        <taxon>Eukaryota</taxon>
        <taxon>Metamonada</taxon>
        <taxon>Preaxostyla</taxon>
        <taxon>Oxymonadida</taxon>
        <taxon>Blattamonas</taxon>
    </lineage>
</organism>
<evidence type="ECO:0000313" key="3">
    <source>
        <dbReference type="Proteomes" id="UP001281761"/>
    </source>
</evidence>
<feature type="compositionally biased region" description="Basic and acidic residues" evidence="1">
    <location>
        <begin position="479"/>
        <end position="490"/>
    </location>
</feature>
<sequence>MPRLRTAPLLFSYTAFDTPNQPLPTRCSKLHTPPTPHLTNPAFLQLSFRRKQTPPSLQLFRRYEHSPDNFHLVNPTIVHLPRIGQTSRITRFLSIFFIPSTASLSSQIPYPRNVHSNRIVLSSPTRQQNSSTLPSDDAKQDPWWGSGLAPSSFHPSTTPQLPSSDRPPRPPKYPQPPRQLTLRQSSMEREEEAFDESHNEPTISEATKERKTNKNSERFGLQKMIGSIGNFFSSRAKKKEKSQQQLDNPIAQPRAESGKKDKEATSIQVGKEDGLEEGETVEEEGETGNFQNRTEEEENTNQSSIQPNSSVESTHSPPSSPIQLKRTLRQRDPVTKQAITGNRLKSNFSHPLNSTSSQTPKERQKQSPKLPNRRRPPKRVGKSPVPIHQPPLTPISPLPLVYDSDIANQFQMRLKRVEREIVPRRPLPLHRKNPQPRHPTKHSLNSQTAPITNQMTIHLQNWNSSHYNSKVTEGGTETEEQKKIEKRQRQQTEPPLPPHIVNQLYQPTFITNNIDFTNSFNSTTNIFTVSQPTMNMFFETEEEGMAKDEWEIEWLGGDIDSNGIQEDEQAKQYQYENDFIRKRDIALNWEWQHGNSPEMGFTTEHFGKTENETEMSGKGNGTDTMVKGQSETKIQADTDDWLSKLERAAAEDTPHHPSPERQTPPTKRELKESGQFFPGTAGGVGEPKEGGGEHVDESETHMEPNQSARKKIGQPVTLREKEFAHSKALQSLDPSEGHSLPTQSKSQSRHSSNHKKPHISAQQTSHHSTQRMATQDTLAYPLQSNDRLADTNWSREEIDELMWKLSSIPSELKARTHKPKRKTVEDSEAEPRRDIEPSSEEVGELGGKRKTSSITKEIEDMNAGRTQSLSFDEVKQRITALHNDEDRKALYLSVNRRTREQVRSGETGDQERDQWSQLELHTLARRPHS</sequence>
<feature type="compositionally biased region" description="Polar residues" evidence="1">
    <location>
        <begin position="621"/>
        <end position="634"/>
    </location>
</feature>
<evidence type="ECO:0000313" key="2">
    <source>
        <dbReference type="EMBL" id="KAK2951752.1"/>
    </source>
</evidence>
<feature type="region of interest" description="Disordered" evidence="1">
    <location>
        <begin position="466"/>
        <end position="499"/>
    </location>
</feature>
<feature type="compositionally biased region" description="Basic residues" evidence="1">
    <location>
        <begin position="427"/>
        <end position="441"/>
    </location>
</feature>
<comment type="caution">
    <text evidence="2">The sequence shown here is derived from an EMBL/GenBank/DDBJ whole genome shotgun (WGS) entry which is preliminary data.</text>
</comment>
<feature type="region of interest" description="Disordered" evidence="1">
    <location>
        <begin position="898"/>
        <end position="929"/>
    </location>
</feature>